<dbReference type="GO" id="GO:0005886">
    <property type="term" value="C:plasma membrane"/>
    <property type="evidence" value="ECO:0007669"/>
    <property type="project" value="UniProtKB-SubCell"/>
</dbReference>
<dbReference type="GO" id="GO:0005345">
    <property type="term" value="F:purine nucleobase transmembrane transporter activity"/>
    <property type="evidence" value="ECO:0007669"/>
    <property type="project" value="TreeGrafter"/>
</dbReference>
<feature type="transmembrane region" description="Helical" evidence="9">
    <location>
        <begin position="365"/>
        <end position="384"/>
    </location>
</feature>
<evidence type="ECO:0000313" key="10">
    <source>
        <dbReference type="EMBL" id="GFH42476.1"/>
    </source>
</evidence>
<keyword evidence="11" id="KW-1185">Reference proteome</keyword>
<keyword evidence="6 8" id="KW-1133">Transmembrane helix</keyword>
<gene>
    <name evidence="10" type="ORF">Hs30E_10270</name>
</gene>
<dbReference type="InterPro" id="IPR006043">
    <property type="entry name" value="NCS2"/>
</dbReference>
<evidence type="ECO:0000256" key="9">
    <source>
        <dbReference type="SAM" id="Phobius"/>
    </source>
</evidence>
<evidence type="ECO:0000313" key="11">
    <source>
        <dbReference type="Proteomes" id="UP000480303"/>
    </source>
</evidence>
<dbReference type="EMBL" id="BLLI01000025">
    <property type="protein sequence ID" value="GFH42476.1"/>
    <property type="molecule type" value="Genomic_DNA"/>
</dbReference>
<evidence type="ECO:0000256" key="7">
    <source>
        <dbReference type="ARBA" id="ARBA00023136"/>
    </source>
</evidence>
<reference evidence="10 11" key="1">
    <citation type="submission" date="2020-02" db="EMBL/GenBank/DDBJ databases">
        <title>Draft genome sequence of Lactococcus sp. Hs30E4-3.</title>
        <authorList>
            <person name="Noda S."/>
            <person name="Yuki M."/>
            <person name="Ohkuma M."/>
        </authorList>
    </citation>
    <scope>NUCLEOTIDE SEQUENCE [LARGE SCALE GENOMIC DNA]</scope>
    <source>
        <strain evidence="10 11">Hs30E4-3</strain>
    </source>
</reference>
<feature type="transmembrane region" description="Helical" evidence="9">
    <location>
        <begin position="130"/>
        <end position="147"/>
    </location>
</feature>
<dbReference type="InterPro" id="IPR045018">
    <property type="entry name" value="Azg-like"/>
</dbReference>
<comment type="caution">
    <text evidence="10">The sequence shown here is derived from an EMBL/GenBank/DDBJ whole genome shotgun (WGS) entry which is preliminary data.</text>
</comment>
<evidence type="ECO:0000256" key="3">
    <source>
        <dbReference type="ARBA" id="ARBA00022448"/>
    </source>
</evidence>
<feature type="transmembrane region" description="Helical" evidence="9">
    <location>
        <begin position="216"/>
        <end position="238"/>
    </location>
</feature>
<accession>A0A6A0BC96</accession>
<dbReference type="PANTHER" id="PTHR43337:SF1">
    <property type="entry name" value="XANTHINE_URACIL PERMEASE C887.17-RELATED"/>
    <property type="match status" value="1"/>
</dbReference>
<evidence type="ECO:0000256" key="1">
    <source>
        <dbReference type="ARBA" id="ARBA00004651"/>
    </source>
</evidence>
<sequence>MDKFFKLKESGTTVSREIMAGLTTFFAMSYILFVNPSILSQTGMKYQAVFLATIISAVIGTLIMGLFANVPYAQAPGMGLNAFFTFTVVFGLGYSWQEALAMVFICGMINILITVTKIRKLIIKAIPESLQHAIGGGIGVFIAYVGIKNAGLLKFTSDPGTYTVLGKGADKGKATIEATSSAVPGLVNFTSPAVLVAILGIVITAVLVVRNVKGAILISIVSTTVLAIIFGVVDLGTIDFKANSLGSAMNDLGQTFGAAFSHKGMGALFSDSEKIPQVLMTILAFSLSDTFDTIGTFIGTGRRSGIFSEEDEKSLENGSGFSSKMDKALFADATATSIGAIFGTSNTTTYVESAAGIGAGGRTGLTSVVTAICFLLSSVFLPFISIVPSAATAPVLIIVGVMMLASFKEIDWTDLEVAIPAFFASIFMGIAYSISYGIAAGFIFFTVVKLAKGKANEISPVIWVVNVLFIINFVILAMM</sequence>
<dbReference type="Pfam" id="PF00860">
    <property type="entry name" value="Xan_ur_permease"/>
    <property type="match status" value="2"/>
</dbReference>
<feature type="transmembrane region" description="Helical" evidence="9">
    <location>
        <begin position="189"/>
        <end position="209"/>
    </location>
</feature>
<keyword evidence="7 8" id="KW-0472">Membrane</keyword>
<evidence type="ECO:0000256" key="6">
    <source>
        <dbReference type="ARBA" id="ARBA00022989"/>
    </source>
</evidence>
<feature type="transmembrane region" description="Helical" evidence="9">
    <location>
        <begin position="20"/>
        <end position="40"/>
    </location>
</feature>
<dbReference type="AlphaFoldDB" id="A0A6A0BC96"/>
<evidence type="ECO:0000256" key="8">
    <source>
        <dbReference type="PIRNR" id="PIRNR005353"/>
    </source>
</evidence>
<comment type="similarity">
    <text evidence="2 8">Belongs to the nucleobase:cation symporter-2 (NCS2) (TC 2.A.40) family. Azg-like subfamily.</text>
</comment>
<comment type="subcellular location">
    <subcellularLocation>
        <location evidence="1 8">Cell membrane</location>
        <topology evidence="1 8">Multi-pass membrane protein</topology>
    </subcellularLocation>
</comment>
<feature type="transmembrane region" description="Helical" evidence="9">
    <location>
        <begin position="460"/>
        <end position="478"/>
    </location>
</feature>
<evidence type="ECO:0000256" key="4">
    <source>
        <dbReference type="ARBA" id="ARBA00022475"/>
    </source>
</evidence>
<feature type="transmembrane region" description="Helical" evidence="9">
    <location>
        <begin position="46"/>
        <end position="68"/>
    </location>
</feature>
<keyword evidence="3 8" id="KW-0813">Transport</keyword>
<dbReference type="PIRSF" id="PIRSF005353">
    <property type="entry name" value="PbuG"/>
    <property type="match status" value="1"/>
</dbReference>
<dbReference type="InterPro" id="IPR026033">
    <property type="entry name" value="Azg-like_bact_archaea"/>
</dbReference>
<proteinExistence type="inferred from homology"/>
<dbReference type="Proteomes" id="UP000480303">
    <property type="component" value="Unassembled WGS sequence"/>
</dbReference>
<keyword evidence="5 8" id="KW-0812">Transmembrane</keyword>
<keyword evidence="4 8" id="KW-1003">Cell membrane</keyword>
<feature type="transmembrane region" description="Helical" evidence="9">
    <location>
        <begin position="419"/>
        <end position="448"/>
    </location>
</feature>
<evidence type="ECO:0000256" key="5">
    <source>
        <dbReference type="ARBA" id="ARBA00022692"/>
    </source>
</evidence>
<dbReference type="PANTHER" id="PTHR43337">
    <property type="entry name" value="XANTHINE/URACIL PERMEASE C887.17-RELATED"/>
    <property type="match status" value="1"/>
</dbReference>
<feature type="transmembrane region" description="Helical" evidence="9">
    <location>
        <begin position="75"/>
        <end position="94"/>
    </location>
</feature>
<evidence type="ECO:0000256" key="2">
    <source>
        <dbReference type="ARBA" id="ARBA00005697"/>
    </source>
</evidence>
<name>A0A6A0BC96_9LACT</name>
<organism evidence="10 11">
    <name type="scientific">Pseudolactococcus hodotermopsidis</name>
    <dbReference type="NCBI Taxonomy" id="2709157"/>
    <lineage>
        <taxon>Bacteria</taxon>
        <taxon>Bacillati</taxon>
        <taxon>Bacillota</taxon>
        <taxon>Bacilli</taxon>
        <taxon>Lactobacillales</taxon>
        <taxon>Streptococcaceae</taxon>
        <taxon>Pseudolactococcus</taxon>
    </lineage>
</organism>
<dbReference type="RefSeq" id="WP_172208549.1">
    <property type="nucleotide sequence ID" value="NZ_BLLI01000025.1"/>
</dbReference>
<feature type="transmembrane region" description="Helical" evidence="9">
    <location>
        <begin position="390"/>
        <end position="407"/>
    </location>
</feature>
<protein>
    <submittedName>
        <fullName evidence="10">Guanine permease</fullName>
    </submittedName>
</protein>